<dbReference type="EMBL" id="BAAATA010000015">
    <property type="protein sequence ID" value="GAA2491605.1"/>
    <property type="molecule type" value="Genomic_DNA"/>
</dbReference>
<dbReference type="Proteomes" id="UP001501358">
    <property type="component" value="Unassembled WGS sequence"/>
</dbReference>
<dbReference type="Gene3D" id="2.60.120.620">
    <property type="entry name" value="q2cbj1_9rhob like domain"/>
    <property type="match status" value="1"/>
</dbReference>
<accession>A0ABP5Z4P5</accession>
<keyword evidence="2" id="KW-0560">Oxidoreductase</keyword>
<evidence type="ECO:0000313" key="3">
    <source>
        <dbReference type="Proteomes" id="UP001501358"/>
    </source>
</evidence>
<proteinExistence type="predicted"/>
<organism evidence="2 3">
    <name type="scientific">Streptomyces thermolineatus</name>
    <dbReference type="NCBI Taxonomy" id="44033"/>
    <lineage>
        <taxon>Bacteria</taxon>
        <taxon>Bacillati</taxon>
        <taxon>Actinomycetota</taxon>
        <taxon>Actinomycetes</taxon>
        <taxon>Kitasatosporales</taxon>
        <taxon>Streptomycetaceae</taxon>
        <taxon>Streptomyces</taxon>
    </lineage>
</organism>
<feature type="compositionally biased region" description="Gly residues" evidence="1">
    <location>
        <begin position="17"/>
        <end position="27"/>
    </location>
</feature>
<protein>
    <submittedName>
        <fullName evidence="2">2OG-Fe dioxygenase family protein</fullName>
    </submittedName>
</protein>
<feature type="region of interest" description="Disordered" evidence="1">
    <location>
        <begin position="1"/>
        <end position="27"/>
    </location>
</feature>
<dbReference type="GO" id="GO:0051213">
    <property type="term" value="F:dioxygenase activity"/>
    <property type="evidence" value="ECO:0007669"/>
    <property type="project" value="UniProtKB-KW"/>
</dbReference>
<evidence type="ECO:0000256" key="1">
    <source>
        <dbReference type="SAM" id="MobiDB-lite"/>
    </source>
</evidence>
<reference evidence="3" key="1">
    <citation type="journal article" date="2019" name="Int. J. Syst. Evol. Microbiol.">
        <title>The Global Catalogue of Microorganisms (GCM) 10K type strain sequencing project: providing services to taxonomists for standard genome sequencing and annotation.</title>
        <authorList>
            <consortium name="The Broad Institute Genomics Platform"/>
            <consortium name="The Broad Institute Genome Sequencing Center for Infectious Disease"/>
            <person name="Wu L."/>
            <person name="Ma J."/>
        </authorList>
    </citation>
    <scope>NUCLEOTIDE SEQUENCE [LARGE SCALE GENOMIC DNA]</scope>
    <source>
        <strain evidence="3">JCM 6307</strain>
    </source>
</reference>
<evidence type="ECO:0000313" key="2">
    <source>
        <dbReference type="EMBL" id="GAA2491605.1"/>
    </source>
</evidence>
<sequence length="262" mass="27644">MKHSTEGPRTASNTSPPGGGAPTGGAGDVARAAGRALAAEGVRLVPAAAVRACLGADEHAWRRFSAHWDSLSTDDYASARGTRRLRRYGRFSVTPATGRIVLLPQESFVQPENSNPLYLGVERTFDPLTDSFVADPVLRALLRLLGEVATALDDPATWNAKVHPFRVVASADAHGLPTPEGRHRDGVTLVSSLLVGRSNVTGGESSVFDPDGRPLLTTTLDEPGTLLLGDDRRTLHGVSPVRAVDGGRPAHRDVLVVTFAPG</sequence>
<dbReference type="InterPro" id="IPR018724">
    <property type="entry name" value="2OG-Fe_dioxygenase"/>
</dbReference>
<dbReference type="Pfam" id="PF10014">
    <property type="entry name" value="2OG-Fe_Oxy_2"/>
    <property type="match status" value="1"/>
</dbReference>
<name>A0ABP5Z4P5_9ACTN</name>
<comment type="caution">
    <text evidence="2">The sequence shown here is derived from an EMBL/GenBank/DDBJ whole genome shotgun (WGS) entry which is preliminary data.</text>
</comment>
<keyword evidence="3" id="KW-1185">Reference proteome</keyword>
<keyword evidence="2" id="KW-0223">Dioxygenase</keyword>
<gene>
    <name evidence="2" type="ORF">GCM10010406_29630</name>
</gene>
<dbReference type="RefSeq" id="WP_344383661.1">
    <property type="nucleotide sequence ID" value="NZ_BAAATA010000015.1"/>
</dbReference>